<comment type="caution">
    <text evidence="1">The sequence shown here is derived from an EMBL/GenBank/DDBJ whole genome shotgun (WGS) entry which is preliminary data.</text>
</comment>
<reference evidence="1 2" key="1">
    <citation type="submission" date="2019-06" db="EMBL/GenBank/DDBJ databases">
        <title>Sequencing the genomes of 1000 actinobacteria strains.</title>
        <authorList>
            <person name="Klenk H.-P."/>
        </authorList>
    </citation>
    <scope>NUCLEOTIDE SEQUENCE [LARGE SCALE GENOMIC DNA]</scope>
    <source>
        <strain evidence="1 2">DSM 18935</strain>
    </source>
</reference>
<evidence type="ECO:0000313" key="1">
    <source>
        <dbReference type="EMBL" id="TWD17123.1"/>
    </source>
</evidence>
<evidence type="ECO:0000313" key="2">
    <source>
        <dbReference type="Proteomes" id="UP000315628"/>
    </source>
</evidence>
<dbReference type="RefSeq" id="WP_144855515.1">
    <property type="nucleotide sequence ID" value="NZ_BAAAYT010000002.1"/>
</dbReference>
<keyword evidence="2" id="KW-1185">Reference proteome</keyword>
<dbReference type="EMBL" id="VIUW01000001">
    <property type="protein sequence ID" value="TWD17123.1"/>
    <property type="molecule type" value="Genomic_DNA"/>
</dbReference>
<protein>
    <submittedName>
        <fullName evidence="1">Uncharacterized protein</fullName>
    </submittedName>
</protein>
<accession>A0A560WHF2</accession>
<name>A0A560WHF2_9MICO</name>
<organism evidence="1 2">
    <name type="scientific">Marihabitans asiaticum</name>
    <dbReference type="NCBI Taxonomy" id="415218"/>
    <lineage>
        <taxon>Bacteria</taxon>
        <taxon>Bacillati</taxon>
        <taxon>Actinomycetota</taxon>
        <taxon>Actinomycetes</taxon>
        <taxon>Micrococcales</taxon>
        <taxon>Intrasporangiaceae</taxon>
        <taxon>Marihabitans</taxon>
    </lineage>
</organism>
<proteinExistence type="predicted"/>
<sequence>MGERWLRAVEAYDGGEEDCSCEDCIASIIDGFPAPHLGHDGWEPGPGGGAPGDLTEIVLIDGHLVDVRRRAVQGSGYECAAYELEGRGLLRGPRVVERPVPVREEPHEAMLDWLGRVVGGADGLASLDTTPLPADEELDLGVVPGHLRERVQIIDEHVQAAYGHLLLGPELLTASRRLLVRAAGAKVLDAWREVEDSWVAAAVLHCVIKANALAGTGRGFAVKTLLEGVADRAVPTDRSGRLAELVGGPQWPHGRTPAEAPSVYVLGDASLLLSSFRRSLVVYRDLAGRLETDAAKG</sequence>
<dbReference type="AlphaFoldDB" id="A0A560WHF2"/>
<gene>
    <name evidence="1" type="ORF">FB557_0684</name>
</gene>
<dbReference type="Proteomes" id="UP000315628">
    <property type="component" value="Unassembled WGS sequence"/>
</dbReference>
<dbReference type="OrthoDB" id="4860468at2"/>